<reference evidence="1" key="1">
    <citation type="submission" date="2020-11" db="EMBL/GenBank/DDBJ databases">
        <authorList>
            <person name="Tran Van P."/>
        </authorList>
    </citation>
    <scope>NUCLEOTIDE SEQUENCE</scope>
</reference>
<accession>A0A7R9D175</accession>
<protein>
    <submittedName>
        <fullName evidence="1">Uncharacterized protein</fullName>
    </submittedName>
</protein>
<gene>
    <name evidence="1" type="ORF">TCEB3V08_LOCUS8411</name>
</gene>
<dbReference type="EMBL" id="OC319768">
    <property type="protein sequence ID" value="CAD7406251.1"/>
    <property type="molecule type" value="Genomic_DNA"/>
</dbReference>
<organism evidence="1">
    <name type="scientific">Timema cristinae</name>
    <name type="common">Walking stick</name>
    <dbReference type="NCBI Taxonomy" id="61476"/>
    <lineage>
        <taxon>Eukaryota</taxon>
        <taxon>Metazoa</taxon>
        <taxon>Ecdysozoa</taxon>
        <taxon>Arthropoda</taxon>
        <taxon>Hexapoda</taxon>
        <taxon>Insecta</taxon>
        <taxon>Pterygota</taxon>
        <taxon>Neoptera</taxon>
        <taxon>Polyneoptera</taxon>
        <taxon>Phasmatodea</taxon>
        <taxon>Timematodea</taxon>
        <taxon>Timematoidea</taxon>
        <taxon>Timematidae</taxon>
        <taxon>Timema</taxon>
    </lineage>
</organism>
<dbReference type="AlphaFoldDB" id="A0A7R9D175"/>
<name>A0A7R9D175_TIMCR</name>
<evidence type="ECO:0000313" key="1">
    <source>
        <dbReference type="EMBL" id="CAD7406251.1"/>
    </source>
</evidence>
<proteinExistence type="predicted"/>
<sequence>MIAINLFAITSLENKTSTMNRAAIYSLSSHSWLYALSTNYANGLGIGKVDVELEEVNPHLRGGRVENHLGKTTPSSLARDSNLDLPVLSSRTQHDKRISFVIGSPVQHESDALNHAATESGRQVQIPRYPGQIFKNC</sequence>